<reference evidence="7" key="1">
    <citation type="journal article" date="2014" name="Front. Microbiol.">
        <title>High frequency of phylogenetically diverse reductive dehalogenase-homologous genes in deep subseafloor sedimentary metagenomes.</title>
        <authorList>
            <person name="Kawai M."/>
            <person name="Futagami T."/>
            <person name="Toyoda A."/>
            <person name="Takaki Y."/>
            <person name="Nishi S."/>
            <person name="Hori S."/>
            <person name="Arai W."/>
            <person name="Tsubouchi T."/>
            <person name="Morono Y."/>
            <person name="Uchiyama I."/>
            <person name="Ito T."/>
            <person name="Fujiyama A."/>
            <person name="Inagaki F."/>
            <person name="Takami H."/>
        </authorList>
    </citation>
    <scope>NUCLEOTIDE SEQUENCE</scope>
    <source>
        <strain evidence="7">Expedition CK06-06</strain>
    </source>
</reference>
<dbReference type="NCBIfam" id="NF003381">
    <property type="entry name" value="PRK04460.1"/>
    <property type="match status" value="1"/>
</dbReference>
<dbReference type="InterPro" id="IPR022988">
    <property type="entry name" value="Ni_resp_reg_NikR"/>
</dbReference>
<dbReference type="GO" id="GO:0016151">
    <property type="term" value="F:nickel cation binding"/>
    <property type="evidence" value="ECO:0007669"/>
    <property type="project" value="InterPro"/>
</dbReference>
<dbReference type="Pfam" id="PF08753">
    <property type="entry name" value="NikR_C"/>
    <property type="match status" value="1"/>
</dbReference>
<dbReference type="HAMAP" id="MF_00476">
    <property type="entry name" value="NikR"/>
    <property type="match status" value="1"/>
</dbReference>
<name>X1ITH0_9ZZZZ</name>
<dbReference type="InterPro" id="IPR014864">
    <property type="entry name" value="TF_NikR_Ni-bd_C"/>
</dbReference>
<dbReference type="EMBL" id="BARU01027013">
    <property type="protein sequence ID" value="GAH69409.1"/>
    <property type="molecule type" value="Genomic_DNA"/>
</dbReference>
<keyword evidence="1" id="KW-0533">Nickel</keyword>
<dbReference type="GO" id="GO:0003677">
    <property type="term" value="F:DNA binding"/>
    <property type="evidence" value="ECO:0007669"/>
    <property type="project" value="InterPro"/>
</dbReference>
<gene>
    <name evidence="7" type="ORF">S03H2_43320</name>
</gene>
<evidence type="ECO:0000256" key="4">
    <source>
        <dbReference type="ARBA" id="ARBA00023125"/>
    </source>
</evidence>
<dbReference type="AlphaFoldDB" id="X1ITH0"/>
<dbReference type="Gene3D" id="1.10.1220.10">
    <property type="entry name" value="Met repressor-like"/>
    <property type="match status" value="1"/>
</dbReference>
<accession>X1ITH0</accession>
<comment type="caution">
    <text evidence="7">The sequence shown here is derived from an EMBL/GenBank/DDBJ whole genome shotgun (WGS) entry which is preliminary data.</text>
</comment>
<keyword evidence="2" id="KW-0479">Metal-binding</keyword>
<dbReference type="SUPFAM" id="SSF47598">
    <property type="entry name" value="Ribbon-helix-helix"/>
    <property type="match status" value="1"/>
</dbReference>
<organism evidence="7">
    <name type="scientific">marine sediment metagenome</name>
    <dbReference type="NCBI Taxonomy" id="412755"/>
    <lineage>
        <taxon>unclassified sequences</taxon>
        <taxon>metagenomes</taxon>
        <taxon>ecological metagenomes</taxon>
    </lineage>
</organism>
<dbReference type="InterPro" id="IPR050192">
    <property type="entry name" value="CopG/NikR_regulator"/>
</dbReference>
<dbReference type="PANTHER" id="PTHR34719">
    <property type="entry name" value="NICKEL-RESPONSIVE REGULATOR"/>
    <property type="match status" value="1"/>
</dbReference>
<dbReference type="InterPro" id="IPR013321">
    <property type="entry name" value="Arc_rbn_hlx_hlx"/>
</dbReference>
<dbReference type="SUPFAM" id="SSF55021">
    <property type="entry name" value="ACT-like"/>
    <property type="match status" value="1"/>
</dbReference>
<keyword evidence="5" id="KW-0804">Transcription</keyword>
<dbReference type="PANTHER" id="PTHR34719:SF2">
    <property type="entry name" value="NICKEL-RESPONSIVE REGULATOR"/>
    <property type="match status" value="1"/>
</dbReference>
<dbReference type="InterPro" id="IPR027271">
    <property type="entry name" value="Acetolactate_synth/TF_NikR_C"/>
</dbReference>
<evidence type="ECO:0000256" key="1">
    <source>
        <dbReference type="ARBA" id="ARBA00022596"/>
    </source>
</evidence>
<keyword evidence="4" id="KW-0238">DNA-binding</keyword>
<proteinExistence type="inferred from homology"/>
<evidence type="ECO:0000256" key="3">
    <source>
        <dbReference type="ARBA" id="ARBA00023015"/>
    </source>
</evidence>
<dbReference type="NCBIfam" id="NF002815">
    <property type="entry name" value="PRK02967.1"/>
    <property type="match status" value="1"/>
</dbReference>
<dbReference type="GO" id="GO:0006355">
    <property type="term" value="P:regulation of DNA-templated transcription"/>
    <property type="evidence" value="ECO:0007669"/>
    <property type="project" value="InterPro"/>
</dbReference>
<dbReference type="Gene3D" id="3.30.70.1150">
    <property type="entry name" value="ACT-like. Chain A, domain 2"/>
    <property type="match status" value="1"/>
</dbReference>
<dbReference type="CDD" id="cd22231">
    <property type="entry name" value="RHH_NikR_HicB-like"/>
    <property type="match status" value="1"/>
</dbReference>
<dbReference type="NCBIfam" id="NF002169">
    <property type="entry name" value="PRK01002.1"/>
    <property type="match status" value="1"/>
</dbReference>
<evidence type="ECO:0000256" key="5">
    <source>
        <dbReference type="ARBA" id="ARBA00023163"/>
    </source>
</evidence>
<evidence type="ECO:0000256" key="2">
    <source>
        <dbReference type="ARBA" id="ARBA00022723"/>
    </source>
</evidence>
<dbReference type="InterPro" id="IPR010985">
    <property type="entry name" value="Ribbon_hlx_hlx"/>
</dbReference>
<keyword evidence="3" id="KW-0805">Transcription regulation</keyword>
<sequence length="135" mass="15247">MTKIVRVGVTFPPELLRELDETINEMGYDSRSKAIQDAVTSFITEQRLLHKHKGKKAGVLVMVYNHAIKGLEDDLIETQHHHRKVICSTLHVHLSDKECLEAVAVKGDAEDIRELAQKLATRKGVKQLRSTIITL</sequence>
<evidence type="ECO:0000259" key="6">
    <source>
        <dbReference type="Pfam" id="PF08753"/>
    </source>
</evidence>
<feature type="domain" description="Transcription factor NikR nickel binding C-terminal" evidence="6">
    <location>
        <begin position="57"/>
        <end position="132"/>
    </location>
</feature>
<dbReference type="GO" id="GO:0010045">
    <property type="term" value="P:response to nickel cation"/>
    <property type="evidence" value="ECO:0007669"/>
    <property type="project" value="InterPro"/>
</dbReference>
<protein>
    <recommendedName>
        <fullName evidence="6">Transcription factor NikR nickel binding C-terminal domain-containing protein</fullName>
    </recommendedName>
</protein>
<evidence type="ECO:0000313" key="7">
    <source>
        <dbReference type="EMBL" id="GAH69409.1"/>
    </source>
</evidence>
<dbReference type="InterPro" id="IPR045865">
    <property type="entry name" value="ACT-like_dom_sf"/>
</dbReference>